<dbReference type="EMBL" id="OIVN01001369">
    <property type="protein sequence ID" value="SPC93163.1"/>
    <property type="molecule type" value="Genomic_DNA"/>
</dbReference>
<dbReference type="Gene3D" id="1.20.140.40">
    <property type="entry name" value="Invertase/pectin methylesterase inhibitor family protein"/>
    <property type="match status" value="1"/>
</dbReference>
<dbReference type="Pfam" id="PF01095">
    <property type="entry name" value="Pectinesterase"/>
    <property type="match status" value="1"/>
</dbReference>
<evidence type="ECO:0000256" key="8">
    <source>
        <dbReference type="ARBA" id="ARBA00023085"/>
    </source>
</evidence>
<keyword evidence="15" id="KW-0812">Transmembrane</keyword>
<dbReference type="InterPro" id="IPR035513">
    <property type="entry name" value="Invertase/methylesterase_inhib"/>
</dbReference>
<evidence type="ECO:0000256" key="12">
    <source>
        <dbReference type="ARBA" id="ARBA00057335"/>
    </source>
</evidence>
<evidence type="ECO:0000256" key="9">
    <source>
        <dbReference type="ARBA" id="ARBA00023157"/>
    </source>
</evidence>
<dbReference type="PROSITE" id="PS00503">
    <property type="entry name" value="PECTINESTERASE_2"/>
    <property type="match status" value="1"/>
</dbReference>
<keyword evidence="10" id="KW-0325">Glycoprotein</keyword>
<dbReference type="SUPFAM" id="SSF51126">
    <property type="entry name" value="Pectin lyase-like"/>
    <property type="match status" value="1"/>
</dbReference>
<keyword evidence="6" id="KW-0134">Cell wall</keyword>
<dbReference type="Pfam" id="PF04043">
    <property type="entry name" value="PMEI"/>
    <property type="match status" value="1"/>
</dbReference>
<organism evidence="17">
    <name type="scientific">Fagus sylvatica</name>
    <name type="common">Beechnut</name>
    <dbReference type="NCBI Taxonomy" id="28930"/>
    <lineage>
        <taxon>Eukaryota</taxon>
        <taxon>Viridiplantae</taxon>
        <taxon>Streptophyta</taxon>
        <taxon>Embryophyta</taxon>
        <taxon>Tracheophyta</taxon>
        <taxon>Spermatophyta</taxon>
        <taxon>Magnoliopsida</taxon>
        <taxon>eudicotyledons</taxon>
        <taxon>Gunneridae</taxon>
        <taxon>Pentapetalae</taxon>
        <taxon>rosids</taxon>
        <taxon>fabids</taxon>
        <taxon>Fagales</taxon>
        <taxon>Fagaceae</taxon>
        <taxon>Fagus</taxon>
    </lineage>
</organism>
<evidence type="ECO:0000256" key="4">
    <source>
        <dbReference type="ARBA" id="ARBA00007786"/>
    </source>
</evidence>
<evidence type="ECO:0000256" key="15">
    <source>
        <dbReference type="SAM" id="Phobius"/>
    </source>
</evidence>
<feature type="transmembrane region" description="Helical" evidence="15">
    <location>
        <begin position="31"/>
        <end position="51"/>
    </location>
</feature>
<feature type="domain" description="Pectinesterase inhibitor" evidence="16">
    <location>
        <begin position="68"/>
        <end position="219"/>
    </location>
</feature>
<dbReference type="GO" id="GO:0042545">
    <property type="term" value="P:cell wall modification"/>
    <property type="evidence" value="ECO:0007669"/>
    <property type="project" value="UniProtKB-UniRule"/>
</dbReference>
<dbReference type="InterPro" id="IPR006501">
    <property type="entry name" value="Pectinesterase_inhib_dom"/>
</dbReference>
<keyword evidence="15" id="KW-0472">Membrane</keyword>
<keyword evidence="6" id="KW-0964">Secreted</keyword>
<keyword evidence="15" id="KW-1133">Transmembrane helix</keyword>
<evidence type="ECO:0000256" key="5">
    <source>
        <dbReference type="ARBA" id="ARBA00013229"/>
    </source>
</evidence>
<dbReference type="CDD" id="cd15798">
    <property type="entry name" value="PMEI-like_3"/>
    <property type="match status" value="1"/>
</dbReference>
<evidence type="ECO:0000256" key="2">
    <source>
        <dbReference type="ARBA" id="ARBA00005184"/>
    </source>
</evidence>
<dbReference type="InterPro" id="IPR011050">
    <property type="entry name" value="Pectin_lyase_fold/virulence"/>
</dbReference>
<evidence type="ECO:0000313" key="17">
    <source>
        <dbReference type="EMBL" id="SPC93163.1"/>
    </source>
</evidence>
<dbReference type="FunFam" id="1.20.140.40:FF:000001">
    <property type="entry name" value="Pectinesterase"/>
    <property type="match status" value="1"/>
</dbReference>
<comment type="subcellular location">
    <subcellularLocation>
        <location evidence="1">Secreted</location>
        <location evidence="1">Cell wall</location>
    </subcellularLocation>
</comment>
<evidence type="ECO:0000259" key="16">
    <source>
        <dbReference type="SMART" id="SM00856"/>
    </source>
</evidence>
<comment type="function">
    <text evidence="12">Acts in the modification of cell walls via demethylesterification of cell wall pectin.</text>
</comment>
<gene>
    <name evidence="17" type="ORF">FSB_LOCUS21045</name>
</gene>
<dbReference type="Gene3D" id="2.160.20.10">
    <property type="entry name" value="Single-stranded right-handed beta-helix, Pectin lyase-like"/>
    <property type="match status" value="1"/>
</dbReference>
<keyword evidence="8 14" id="KW-0063">Aspartyl esterase</keyword>
<evidence type="ECO:0000256" key="14">
    <source>
        <dbReference type="RuleBase" id="RU000589"/>
    </source>
</evidence>
<dbReference type="NCBIfam" id="TIGR01614">
    <property type="entry name" value="PME_inhib"/>
    <property type="match status" value="1"/>
</dbReference>
<evidence type="ECO:0000256" key="7">
    <source>
        <dbReference type="ARBA" id="ARBA00022801"/>
    </source>
</evidence>
<evidence type="ECO:0000256" key="1">
    <source>
        <dbReference type="ARBA" id="ARBA00004191"/>
    </source>
</evidence>
<dbReference type="InterPro" id="IPR000070">
    <property type="entry name" value="Pectinesterase_cat"/>
</dbReference>
<dbReference type="GO" id="GO:0030599">
    <property type="term" value="F:pectinesterase activity"/>
    <property type="evidence" value="ECO:0007669"/>
    <property type="project" value="UniProtKB-UniRule"/>
</dbReference>
<comment type="similarity">
    <text evidence="3">In the N-terminal section; belongs to the PMEI family.</text>
</comment>
<comment type="catalytic activity">
    <reaction evidence="11 14">
        <text>[(1-&gt;4)-alpha-D-galacturonosyl methyl ester](n) + n H2O = [(1-&gt;4)-alpha-D-galacturonosyl](n) + n methanol + n H(+)</text>
        <dbReference type="Rhea" id="RHEA:22380"/>
        <dbReference type="Rhea" id="RHEA-COMP:14570"/>
        <dbReference type="Rhea" id="RHEA-COMP:14573"/>
        <dbReference type="ChEBI" id="CHEBI:15377"/>
        <dbReference type="ChEBI" id="CHEBI:15378"/>
        <dbReference type="ChEBI" id="CHEBI:17790"/>
        <dbReference type="ChEBI" id="CHEBI:140522"/>
        <dbReference type="ChEBI" id="CHEBI:140523"/>
        <dbReference type="EC" id="3.1.1.11"/>
    </reaction>
</comment>
<dbReference type="SMART" id="SM00856">
    <property type="entry name" value="PMEI"/>
    <property type="match status" value="1"/>
</dbReference>
<dbReference type="FunFam" id="2.160.20.10:FF:000001">
    <property type="entry name" value="Pectinesterase"/>
    <property type="match status" value="1"/>
</dbReference>
<evidence type="ECO:0000256" key="10">
    <source>
        <dbReference type="ARBA" id="ARBA00023180"/>
    </source>
</evidence>
<dbReference type="AlphaFoldDB" id="A0A2N9G0Y0"/>
<protein>
    <recommendedName>
        <fullName evidence="5 14">Pectinesterase</fullName>
        <ecNumber evidence="5 14">3.1.1.11</ecNumber>
    </recommendedName>
</protein>
<evidence type="ECO:0000256" key="3">
    <source>
        <dbReference type="ARBA" id="ARBA00006027"/>
    </source>
</evidence>
<comment type="similarity">
    <text evidence="4">In the C-terminal section; belongs to the pectinesterase family.</text>
</comment>
<reference evidence="17" key="1">
    <citation type="submission" date="2018-02" db="EMBL/GenBank/DDBJ databases">
        <authorList>
            <person name="Cohen D.B."/>
            <person name="Kent A.D."/>
        </authorList>
    </citation>
    <scope>NUCLEOTIDE SEQUENCE</scope>
</reference>
<comment type="pathway">
    <text evidence="2 14">Glycan metabolism; pectin degradation; 2-dehydro-3-deoxy-D-gluconate from pectin: step 1/5.</text>
</comment>
<dbReference type="GO" id="GO:0045490">
    <property type="term" value="P:pectin catabolic process"/>
    <property type="evidence" value="ECO:0007669"/>
    <property type="project" value="UniProtKB-UniRule"/>
</dbReference>
<dbReference type="UniPathway" id="UPA00545">
    <property type="reaction ID" value="UER00823"/>
</dbReference>
<evidence type="ECO:0000256" key="13">
    <source>
        <dbReference type="PROSITE-ProRule" id="PRU10040"/>
    </source>
</evidence>
<dbReference type="InterPro" id="IPR033131">
    <property type="entry name" value="Pectinesterase_Asp_AS"/>
</dbReference>
<name>A0A2N9G0Y0_FAGSY</name>
<proteinExistence type="inferred from homology"/>
<evidence type="ECO:0000256" key="11">
    <source>
        <dbReference type="ARBA" id="ARBA00047928"/>
    </source>
</evidence>
<sequence length="572" mass="62964">MINMSSFRAYGKVDEVQQSKLEARRKTRKRVTIISISSIILVCVIVAAVLGTSHRSSENSQSGGNSQSLTTSIKAICDITLYPNTCYTSLAPLNNSTQIQPEGIFNLATQVALNELYKAAQYFSEHNVLNGSTDNMTVSALENCHQVLSLALDHLNMTLSSSSLSLLEAADDFKTWLSSAGTYQETCKEGFENASATLKSSIDDWLQLSTELTSNSLAIISWIANVEGSLKLRRLMSFPGHYEDPNWLNPKDRKLLQSPDLRKQANIIVALDGSGKYKNISAALNAVPNKSSNRFVIYVKKGIYYENVQVNKNKWNIVMVGDGMNDSVVSGSLNFVDGTPTFSTATFAVFGKGFIAIDMGFQNTAGAIKHQAVALLSDSDQSIFYRCFVDAFQDTLYAHTNRQFYRECNITGTVDFIFGNSAVVFQDCNILPRVPLLGQQITITAQGKIDPNQNTGISIQNCTIFPFGNLSSIQTYLGRPWKNYSTTVYIGNSMGSFIDSNGWLPWVGTSAPDTIFYSEFQNYGPGSSTKDRVQWKGVKNITSHQASKFTVKSFIKGDKWIPAAGVPYKSSL</sequence>
<dbReference type="SUPFAM" id="SSF101148">
    <property type="entry name" value="Plant invertase/pectin methylesterase inhibitor"/>
    <property type="match status" value="1"/>
</dbReference>
<evidence type="ECO:0000256" key="6">
    <source>
        <dbReference type="ARBA" id="ARBA00022512"/>
    </source>
</evidence>
<dbReference type="InterPro" id="IPR012334">
    <property type="entry name" value="Pectin_lyas_fold"/>
</dbReference>
<keyword evidence="9" id="KW-1015">Disulfide bond</keyword>
<dbReference type="GO" id="GO:0004857">
    <property type="term" value="F:enzyme inhibitor activity"/>
    <property type="evidence" value="ECO:0007669"/>
    <property type="project" value="InterPro"/>
</dbReference>
<dbReference type="PANTHER" id="PTHR31707">
    <property type="entry name" value="PECTINESTERASE"/>
    <property type="match status" value="1"/>
</dbReference>
<keyword evidence="7 14" id="KW-0378">Hydrolase</keyword>
<feature type="active site" evidence="13">
    <location>
        <position position="415"/>
    </location>
</feature>
<dbReference type="EC" id="3.1.1.11" evidence="5 14"/>
<accession>A0A2N9G0Y0</accession>